<protein>
    <submittedName>
        <fullName evidence="2">Uncharacterized protein</fullName>
    </submittedName>
</protein>
<sequence>MALNIVKDESAFARTFEFNHDPSTCYHLLNSTAEPPLQTTEQGILASKVELNEYESYLKFPNIHLDRFYLLYEKFKYPLWRLGVSDGGSKKTLFDPSYLRQIAYTSPVDKVKYNENVDKMKELLQLIKSSEDNIEEWFKWITVAENEKFIRLNVEYRLSKDMSNKQLWKLYIQFLKGNNRKEMLQIYSKYCRFFDEDKKMLQEYWLAEKIYGPAYVQSGELFHFEKRYFDGCFSIDFEKNCLIQPNQPEIKCEIFFTPENATTQSWSFRSPFIKYIIENANGNILSKLQQSCKYFVIKRSILPCYRIVLGGRRLNLNNGEICKYEENSVHYPSAIFPASNNKNMLISTSLYASSDDERILSKFINERFYKCDAKHIEIRNQTLRKGEFEFLVGHGNVETCCVKDVMIFKQRGIMKADDILAKMPKLQYFSSDTMPLTNEVIEKLSELSFQNKILCCNFLNVDQINFTPEAFCAFVVKNASPCSTFGIRFRSFVATPDVDDFRVNVNQFFDDKWNLEQQKPKIIISQERPHF</sequence>
<evidence type="ECO:0000313" key="2">
    <source>
        <dbReference type="WBParaSite" id="PDA_v2.g27159.t1"/>
    </source>
</evidence>
<dbReference type="Proteomes" id="UP000887578">
    <property type="component" value="Unplaced"/>
</dbReference>
<accession>A0A914Q6W4</accession>
<name>A0A914Q6W4_9BILA</name>
<keyword evidence="1" id="KW-1185">Reference proteome</keyword>
<evidence type="ECO:0000313" key="1">
    <source>
        <dbReference type="Proteomes" id="UP000887578"/>
    </source>
</evidence>
<organism evidence="1 2">
    <name type="scientific">Panagrolaimus davidi</name>
    <dbReference type="NCBI Taxonomy" id="227884"/>
    <lineage>
        <taxon>Eukaryota</taxon>
        <taxon>Metazoa</taxon>
        <taxon>Ecdysozoa</taxon>
        <taxon>Nematoda</taxon>
        <taxon>Chromadorea</taxon>
        <taxon>Rhabditida</taxon>
        <taxon>Tylenchina</taxon>
        <taxon>Panagrolaimomorpha</taxon>
        <taxon>Panagrolaimoidea</taxon>
        <taxon>Panagrolaimidae</taxon>
        <taxon>Panagrolaimus</taxon>
    </lineage>
</organism>
<dbReference type="AlphaFoldDB" id="A0A914Q6W4"/>
<dbReference type="WBParaSite" id="PDA_v2.g27159.t1">
    <property type="protein sequence ID" value="PDA_v2.g27159.t1"/>
    <property type="gene ID" value="PDA_v2.g27159"/>
</dbReference>
<proteinExistence type="predicted"/>
<reference evidence="2" key="1">
    <citation type="submission" date="2022-11" db="UniProtKB">
        <authorList>
            <consortium name="WormBaseParasite"/>
        </authorList>
    </citation>
    <scope>IDENTIFICATION</scope>
</reference>